<organism evidence="9 10">
    <name type="scientific">Aquisalibacillus elongatus</name>
    <dbReference type="NCBI Taxonomy" id="485577"/>
    <lineage>
        <taxon>Bacteria</taxon>
        <taxon>Bacillati</taxon>
        <taxon>Bacillota</taxon>
        <taxon>Bacilli</taxon>
        <taxon>Bacillales</taxon>
        <taxon>Bacillaceae</taxon>
        <taxon>Aquisalibacillus</taxon>
    </lineage>
</organism>
<feature type="transmembrane region" description="Helical" evidence="6">
    <location>
        <begin position="105"/>
        <end position="125"/>
    </location>
</feature>
<reference evidence="9 10" key="1">
    <citation type="submission" date="2018-11" db="EMBL/GenBank/DDBJ databases">
        <title>Genomic Encyclopedia of Type Strains, Phase IV (KMG-IV): sequencing the most valuable type-strain genomes for metagenomic binning, comparative biology and taxonomic classification.</title>
        <authorList>
            <person name="Goeker M."/>
        </authorList>
    </citation>
    <scope>NUCLEOTIDE SEQUENCE [LARGE SCALE GENOMIC DNA]</scope>
    <source>
        <strain evidence="9 10">DSM 18090</strain>
    </source>
</reference>
<protein>
    <submittedName>
        <fullName evidence="9">Tight adherence protein C</fullName>
    </submittedName>
</protein>
<gene>
    <name evidence="9" type="ORF">EDC24_2892</name>
</gene>
<dbReference type="Proteomes" id="UP000276443">
    <property type="component" value="Unassembled WGS sequence"/>
</dbReference>
<sequence length="314" mass="35853">MSIVQNFYLEISIIFFTLIILLFGLIFLFNYYLKKFELHNYWLGEKLKKKKKAKLRKRFVYRVMNMAQKMAPRAKSLLSFRNIEKDREQLQLAGSPYGMTVDSYYGLKLTLGAFGGVLFLILFILGIRAFVIASVLLTFLAFMWPDIWLSLKAKERQRKISEEMPDFLDTISVMLHAGSSLDGSLKTSTNYMEGPLYEEIKKFNQEIELGVPRKTAYENLMNRNDSQELSALVKSLIQGSELGVSIAHTFQVQAEDLRSSRGSIAKEKAAKSNPKISLVTTFLIAPSLFFLIVGLLLLNLIYNPENFGVTGFFN</sequence>
<feature type="transmembrane region" description="Helical" evidence="6">
    <location>
        <begin position="131"/>
        <end position="151"/>
    </location>
</feature>
<evidence type="ECO:0000256" key="6">
    <source>
        <dbReference type="SAM" id="Phobius"/>
    </source>
</evidence>
<dbReference type="GO" id="GO:0005886">
    <property type="term" value="C:plasma membrane"/>
    <property type="evidence" value="ECO:0007669"/>
    <property type="project" value="UniProtKB-SubCell"/>
</dbReference>
<dbReference type="PANTHER" id="PTHR35007:SF2">
    <property type="entry name" value="PILUS ASSEMBLE PROTEIN"/>
    <property type="match status" value="1"/>
</dbReference>
<keyword evidence="2" id="KW-1003">Cell membrane</keyword>
<dbReference type="Pfam" id="PF19359">
    <property type="entry name" value="DUF5936"/>
    <property type="match status" value="1"/>
</dbReference>
<dbReference type="InterPro" id="IPR018076">
    <property type="entry name" value="T2SS_GspF_dom"/>
</dbReference>
<feature type="transmembrane region" description="Helical" evidence="6">
    <location>
        <begin position="276"/>
        <end position="302"/>
    </location>
</feature>
<evidence type="ECO:0000313" key="9">
    <source>
        <dbReference type="EMBL" id="RPF50075.1"/>
    </source>
</evidence>
<dbReference type="Pfam" id="PF00482">
    <property type="entry name" value="T2SSF"/>
    <property type="match status" value="1"/>
</dbReference>
<dbReference type="InterPro" id="IPR045980">
    <property type="entry name" value="DUF5936"/>
</dbReference>
<feature type="transmembrane region" description="Helical" evidence="6">
    <location>
        <begin position="12"/>
        <end position="33"/>
    </location>
</feature>
<dbReference type="PANTHER" id="PTHR35007">
    <property type="entry name" value="INTEGRAL MEMBRANE PROTEIN-RELATED"/>
    <property type="match status" value="1"/>
</dbReference>
<evidence type="ECO:0000256" key="5">
    <source>
        <dbReference type="ARBA" id="ARBA00023136"/>
    </source>
</evidence>
<dbReference type="AlphaFoldDB" id="A0A3N5BVY7"/>
<evidence type="ECO:0000256" key="2">
    <source>
        <dbReference type="ARBA" id="ARBA00022475"/>
    </source>
</evidence>
<feature type="domain" description="DUF5936" evidence="8">
    <location>
        <begin position="65"/>
        <end position="152"/>
    </location>
</feature>
<evidence type="ECO:0000256" key="3">
    <source>
        <dbReference type="ARBA" id="ARBA00022692"/>
    </source>
</evidence>
<evidence type="ECO:0000259" key="7">
    <source>
        <dbReference type="Pfam" id="PF00482"/>
    </source>
</evidence>
<keyword evidence="3 6" id="KW-0812">Transmembrane</keyword>
<dbReference type="EMBL" id="RKRF01000014">
    <property type="protein sequence ID" value="RPF50075.1"/>
    <property type="molecule type" value="Genomic_DNA"/>
</dbReference>
<evidence type="ECO:0000313" key="10">
    <source>
        <dbReference type="Proteomes" id="UP000276443"/>
    </source>
</evidence>
<proteinExistence type="predicted"/>
<evidence type="ECO:0000256" key="4">
    <source>
        <dbReference type="ARBA" id="ARBA00022989"/>
    </source>
</evidence>
<name>A0A3N5BVY7_9BACI</name>
<evidence type="ECO:0000256" key="1">
    <source>
        <dbReference type="ARBA" id="ARBA00004651"/>
    </source>
</evidence>
<comment type="subcellular location">
    <subcellularLocation>
        <location evidence="1">Cell membrane</location>
        <topology evidence="1">Multi-pass membrane protein</topology>
    </subcellularLocation>
</comment>
<keyword evidence="5 6" id="KW-0472">Membrane</keyword>
<accession>A0A3N5BVY7</accession>
<comment type="caution">
    <text evidence="9">The sequence shown here is derived from an EMBL/GenBank/DDBJ whole genome shotgun (WGS) entry which is preliminary data.</text>
</comment>
<evidence type="ECO:0000259" key="8">
    <source>
        <dbReference type="Pfam" id="PF19359"/>
    </source>
</evidence>
<keyword evidence="4 6" id="KW-1133">Transmembrane helix</keyword>
<keyword evidence="10" id="KW-1185">Reference proteome</keyword>
<feature type="domain" description="Type II secretion system protein GspF" evidence="7">
    <location>
        <begin position="167"/>
        <end position="293"/>
    </location>
</feature>